<dbReference type="Pfam" id="PF02517">
    <property type="entry name" value="Rce1-like"/>
    <property type="match status" value="1"/>
</dbReference>
<feature type="transmembrane region" description="Helical" evidence="2">
    <location>
        <begin position="74"/>
        <end position="97"/>
    </location>
</feature>
<dbReference type="AlphaFoldDB" id="J0KZ90"/>
<keyword evidence="5" id="KW-1185">Reference proteome</keyword>
<proteinExistence type="inferred from homology"/>
<keyword evidence="2" id="KW-1133">Transmembrane helix</keyword>
<evidence type="ECO:0000256" key="2">
    <source>
        <dbReference type="SAM" id="Phobius"/>
    </source>
</evidence>
<feature type="transmembrane region" description="Helical" evidence="2">
    <location>
        <begin position="219"/>
        <end position="237"/>
    </location>
</feature>
<feature type="domain" description="CAAX prenyl protease 2/Lysostaphin resistance protein A-like" evidence="3">
    <location>
        <begin position="99"/>
        <end position="201"/>
    </location>
</feature>
<dbReference type="InterPro" id="IPR003675">
    <property type="entry name" value="Rce1/LyrA-like_dom"/>
</dbReference>
<dbReference type="EMBL" id="AYYH01000011">
    <property type="protein sequence ID" value="KRN10347.1"/>
    <property type="molecule type" value="Genomic_DNA"/>
</dbReference>
<keyword evidence="2" id="KW-0472">Membrane</keyword>
<feature type="transmembrane region" description="Helical" evidence="2">
    <location>
        <begin position="103"/>
        <end position="126"/>
    </location>
</feature>
<dbReference type="PATRIC" id="fig|1046596.6.peg.303"/>
<evidence type="ECO:0000313" key="5">
    <source>
        <dbReference type="Proteomes" id="UP000050898"/>
    </source>
</evidence>
<comment type="caution">
    <text evidence="4">The sequence shown here is derived from an EMBL/GenBank/DDBJ whole genome shotgun (WGS) entry which is preliminary data.</text>
</comment>
<keyword evidence="2" id="KW-0812">Transmembrane</keyword>
<dbReference type="RefSeq" id="WP_003689122.1">
    <property type="nucleotide sequence ID" value="NZ_AYYH01000011.1"/>
</dbReference>
<feature type="transmembrane region" description="Helical" evidence="2">
    <location>
        <begin position="165"/>
        <end position="184"/>
    </location>
</feature>
<evidence type="ECO:0000313" key="4">
    <source>
        <dbReference type="EMBL" id="KRN10347.1"/>
    </source>
</evidence>
<feature type="transmembrane region" description="Helical" evidence="2">
    <location>
        <begin position="5"/>
        <end position="22"/>
    </location>
</feature>
<feature type="transmembrane region" description="Helical" evidence="2">
    <location>
        <begin position="138"/>
        <end position="159"/>
    </location>
</feature>
<organism evidence="4 5">
    <name type="scientific">Liquorilactobacillus mali KCTC 3596 = DSM 20444</name>
    <dbReference type="NCBI Taxonomy" id="1046596"/>
    <lineage>
        <taxon>Bacteria</taxon>
        <taxon>Bacillati</taxon>
        <taxon>Bacillota</taxon>
        <taxon>Bacilli</taxon>
        <taxon>Lactobacillales</taxon>
        <taxon>Lactobacillaceae</taxon>
        <taxon>Liquorilactobacillus</taxon>
    </lineage>
</organism>
<sequence length="256" mass="29599">MKKKLYVPFLFWVMMLTELILIDRFFLVLNVSVSYKVFLQDFFLLITFYVINHFFLHIHFLKRIKQNFFSVIKINLVPLIFSLILITGVFSTISIWHSNFLHAFIIAGSASVFEEFFFRGLLLNTFLTQIKSSSHKCILISTLLTSILFSLSHAVNINFQSLSGTLFQMISVFFLGILLAAIYLRTGSLMYPIFFHFILDFSTILMKGFVTASPTKQTLISNIFLEFIYILTAIVLLRNSKTTSIINTNKSIFNNN</sequence>
<dbReference type="OrthoDB" id="2289634at2"/>
<evidence type="ECO:0000259" key="3">
    <source>
        <dbReference type="Pfam" id="PF02517"/>
    </source>
</evidence>
<reference evidence="4 5" key="1">
    <citation type="journal article" date="2015" name="Genome Announc.">
        <title>Expanding the biotechnology potential of lactobacilli through comparative genomics of 213 strains and associated genera.</title>
        <authorList>
            <person name="Sun Z."/>
            <person name="Harris H.M."/>
            <person name="McCann A."/>
            <person name="Guo C."/>
            <person name="Argimon S."/>
            <person name="Zhang W."/>
            <person name="Yang X."/>
            <person name="Jeffery I.B."/>
            <person name="Cooney J.C."/>
            <person name="Kagawa T.F."/>
            <person name="Liu W."/>
            <person name="Song Y."/>
            <person name="Salvetti E."/>
            <person name="Wrobel A."/>
            <person name="Rasinkangas P."/>
            <person name="Parkhill J."/>
            <person name="Rea M.C."/>
            <person name="O'Sullivan O."/>
            <person name="Ritari J."/>
            <person name="Douillard F.P."/>
            <person name="Paul Ross R."/>
            <person name="Yang R."/>
            <person name="Briner A.E."/>
            <person name="Felis G.E."/>
            <person name="de Vos W.M."/>
            <person name="Barrangou R."/>
            <person name="Klaenhammer T.R."/>
            <person name="Caufield P.W."/>
            <person name="Cui Y."/>
            <person name="Zhang H."/>
            <person name="O'Toole P.W."/>
        </authorList>
    </citation>
    <scope>NUCLEOTIDE SEQUENCE [LARGE SCALE GENOMIC DNA]</scope>
    <source>
        <strain evidence="4 5">DSM 20444</strain>
    </source>
</reference>
<protein>
    <recommendedName>
        <fullName evidence="3">CAAX prenyl protease 2/Lysostaphin resistance protein A-like domain-containing protein</fullName>
    </recommendedName>
</protein>
<dbReference type="Proteomes" id="UP000050898">
    <property type="component" value="Unassembled WGS sequence"/>
</dbReference>
<dbReference type="GO" id="GO:0080120">
    <property type="term" value="P:CAAX-box protein maturation"/>
    <property type="evidence" value="ECO:0007669"/>
    <property type="project" value="UniProtKB-ARBA"/>
</dbReference>
<name>J0KZ90_9LACO</name>
<accession>J0KZ90</accession>
<dbReference type="GO" id="GO:0004175">
    <property type="term" value="F:endopeptidase activity"/>
    <property type="evidence" value="ECO:0007669"/>
    <property type="project" value="UniProtKB-ARBA"/>
</dbReference>
<evidence type="ECO:0000256" key="1">
    <source>
        <dbReference type="ARBA" id="ARBA00009067"/>
    </source>
</evidence>
<comment type="similarity">
    <text evidence="1">Belongs to the UPF0177 family.</text>
</comment>
<gene>
    <name evidence="4" type="ORF">FD00_GL000294</name>
</gene>
<feature type="transmembrane region" description="Helical" evidence="2">
    <location>
        <begin position="191"/>
        <end position="213"/>
    </location>
</feature>
<feature type="transmembrane region" description="Helical" evidence="2">
    <location>
        <begin position="42"/>
        <end position="62"/>
    </location>
</feature>